<dbReference type="GO" id="GO:0003677">
    <property type="term" value="F:DNA binding"/>
    <property type="evidence" value="ECO:0007669"/>
    <property type="project" value="UniProtKB-KW"/>
</dbReference>
<keyword evidence="3 6" id="KW-0238">DNA-binding</keyword>
<evidence type="ECO:0000256" key="3">
    <source>
        <dbReference type="ARBA" id="ARBA00023125"/>
    </source>
</evidence>
<dbReference type="FunFam" id="1.10.10.10:FF:000001">
    <property type="entry name" value="LysR family transcriptional regulator"/>
    <property type="match status" value="1"/>
</dbReference>
<dbReference type="InterPro" id="IPR000847">
    <property type="entry name" value="LysR_HTH_N"/>
</dbReference>
<proteinExistence type="inferred from homology"/>
<dbReference type="Gene3D" id="1.10.10.10">
    <property type="entry name" value="Winged helix-like DNA-binding domain superfamily/Winged helix DNA-binding domain"/>
    <property type="match status" value="1"/>
</dbReference>
<organism evidence="6 7">
    <name type="scientific">Pseudomonas brassicacearum</name>
    <dbReference type="NCBI Taxonomy" id="930166"/>
    <lineage>
        <taxon>Bacteria</taxon>
        <taxon>Pseudomonadati</taxon>
        <taxon>Pseudomonadota</taxon>
        <taxon>Gammaproteobacteria</taxon>
        <taxon>Pseudomonadales</taxon>
        <taxon>Pseudomonadaceae</taxon>
        <taxon>Pseudomonas</taxon>
    </lineage>
</organism>
<dbReference type="Proteomes" id="UP001252613">
    <property type="component" value="Unassembled WGS sequence"/>
</dbReference>
<dbReference type="InterPro" id="IPR058163">
    <property type="entry name" value="LysR-type_TF_proteobact-type"/>
</dbReference>
<dbReference type="EMBL" id="JAVDVC010000004">
    <property type="protein sequence ID" value="MDR6958569.1"/>
    <property type="molecule type" value="Genomic_DNA"/>
</dbReference>
<evidence type="ECO:0000313" key="6">
    <source>
        <dbReference type="EMBL" id="MDR6958569.1"/>
    </source>
</evidence>
<protein>
    <submittedName>
        <fullName evidence="6">DNA-binding transcriptional LysR family regulator</fullName>
    </submittedName>
</protein>
<dbReference type="AlphaFoldDB" id="A0AAW8MA15"/>
<evidence type="ECO:0000256" key="2">
    <source>
        <dbReference type="ARBA" id="ARBA00023015"/>
    </source>
</evidence>
<dbReference type="Pfam" id="PF03466">
    <property type="entry name" value="LysR_substrate"/>
    <property type="match status" value="1"/>
</dbReference>
<evidence type="ECO:0000313" key="7">
    <source>
        <dbReference type="Proteomes" id="UP001252613"/>
    </source>
</evidence>
<dbReference type="PROSITE" id="PS50931">
    <property type="entry name" value="HTH_LYSR"/>
    <property type="match status" value="1"/>
</dbReference>
<dbReference type="CDD" id="cd08422">
    <property type="entry name" value="PBP2_CrgA_like"/>
    <property type="match status" value="1"/>
</dbReference>
<dbReference type="GO" id="GO:0003700">
    <property type="term" value="F:DNA-binding transcription factor activity"/>
    <property type="evidence" value="ECO:0007669"/>
    <property type="project" value="InterPro"/>
</dbReference>
<evidence type="ECO:0000256" key="1">
    <source>
        <dbReference type="ARBA" id="ARBA00009437"/>
    </source>
</evidence>
<dbReference type="SUPFAM" id="SSF53850">
    <property type="entry name" value="Periplasmic binding protein-like II"/>
    <property type="match status" value="1"/>
</dbReference>
<dbReference type="PANTHER" id="PTHR30537">
    <property type="entry name" value="HTH-TYPE TRANSCRIPTIONAL REGULATOR"/>
    <property type="match status" value="1"/>
</dbReference>
<gene>
    <name evidence="6" type="ORF">J2W43_002551</name>
</gene>
<dbReference type="SUPFAM" id="SSF46785">
    <property type="entry name" value="Winged helix' DNA-binding domain"/>
    <property type="match status" value="1"/>
</dbReference>
<name>A0AAW8MA15_9PSED</name>
<dbReference type="PANTHER" id="PTHR30537:SF5">
    <property type="entry name" value="HTH-TYPE TRANSCRIPTIONAL ACTIVATOR TTDR-RELATED"/>
    <property type="match status" value="1"/>
</dbReference>
<dbReference type="InterPro" id="IPR005119">
    <property type="entry name" value="LysR_subst-bd"/>
</dbReference>
<comment type="caution">
    <text evidence="6">The sequence shown here is derived from an EMBL/GenBank/DDBJ whole genome shotgun (WGS) entry which is preliminary data.</text>
</comment>
<evidence type="ECO:0000259" key="5">
    <source>
        <dbReference type="PROSITE" id="PS50931"/>
    </source>
</evidence>
<keyword evidence="2" id="KW-0805">Transcription regulation</keyword>
<sequence length="348" mass="39336">MIRTCSLKDGRHYRLVPLCDKCEYPDNTFAQYAQESHIMHGLNELGFKALRLFVAVLDHGSFSEVARREGLAPSSISRQIQLMEQALNQQLLYRHTRAVSPTEAGRLLGHHARLLLVQLEEAEQALQEQHSEPSGLVRINAPVVFGQRHLTPWLGPLCERYPKLQLEIQQTDSYVDPLQEGADLLFRIGPLHDSSMQARILAPHRFQIAASPSYLARHGAPLKPQDLAHHQCLAYKGVSGQQRWFFRRPGQAWTPYSVRGPITGNHADTLTQAAEQGLGLVMFPSWLIGEALRTGTLVPVLQDYQASNSLEPQQIAILWPGSRRLSVKVRTVIDFFLECFGEVPYWDR</sequence>
<dbReference type="InterPro" id="IPR036388">
    <property type="entry name" value="WH-like_DNA-bd_sf"/>
</dbReference>
<dbReference type="InterPro" id="IPR036390">
    <property type="entry name" value="WH_DNA-bd_sf"/>
</dbReference>
<dbReference type="Gene3D" id="3.40.190.290">
    <property type="match status" value="1"/>
</dbReference>
<reference evidence="6" key="1">
    <citation type="submission" date="2023-07" db="EMBL/GenBank/DDBJ databases">
        <title>Sorghum-associated microbial communities from plants grown in Nebraska, USA.</title>
        <authorList>
            <person name="Schachtman D."/>
        </authorList>
    </citation>
    <scope>NUCLEOTIDE SEQUENCE</scope>
    <source>
        <strain evidence="6">3432</strain>
    </source>
</reference>
<feature type="domain" description="HTH lysR-type" evidence="5">
    <location>
        <begin position="45"/>
        <end position="102"/>
    </location>
</feature>
<accession>A0AAW8MA15</accession>
<keyword evidence="4" id="KW-0804">Transcription</keyword>
<evidence type="ECO:0000256" key="4">
    <source>
        <dbReference type="ARBA" id="ARBA00023163"/>
    </source>
</evidence>
<comment type="similarity">
    <text evidence="1">Belongs to the LysR transcriptional regulatory family.</text>
</comment>
<dbReference type="Pfam" id="PF00126">
    <property type="entry name" value="HTH_1"/>
    <property type="match status" value="1"/>
</dbReference>